<dbReference type="AlphaFoldDB" id="A0AA39FTE5"/>
<organism evidence="2 3">
    <name type="scientific">Microctonus hyperodae</name>
    <name type="common">Parasitoid wasp</name>
    <dbReference type="NCBI Taxonomy" id="165561"/>
    <lineage>
        <taxon>Eukaryota</taxon>
        <taxon>Metazoa</taxon>
        <taxon>Ecdysozoa</taxon>
        <taxon>Arthropoda</taxon>
        <taxon>Hexapoda</taxon>
        <taxon>Insecta</taxon>
        <taxon>Pterygota</taxon>
        <taxon>Neoptera</taxon>
        <taxon>Endopterygota</taxon>
        <taxon>Hymenoptera</taxon>
        <taxon>Apocrita</taxon>
        <taxon>Ichneumonoidea</taxon>
        <taxon>Braconidae</taxon>
        <taxon>Euphorinae</taxon>
        <taxon>Microctonus</taxon>
    </lineage>
</organism>
<dbReference type="Proteomes" id="UP001168972">
    <property type="component" value="Unassembled WGS sequence"/>
</dbReference>
<sequence length="313" mass="32980">MHLPVDSVGCGENYDSVGSHEGASLISSSLAPLRADLDSRYQSAGEDDECNGSGGAAGSAPSNNGGEMSEGAAVGELWWTERLVGEAQAEHPGELVRTDNIASTAEWSYPSAAPSYPAPSGSDGGSYSPIPAGAFSYPGESLSHHPTTEPVPLSTVIPTDNAQDAYTPNCVTMYPSHVTSSSTIPLVPAKSTEPEIFPGSGSASGGSPGYHYGSWTSGPSTPVPPVTSHNYNPNYQGYYNNPTQNYISPTPMVLYPQLYSTVNQNQIHLHLHGDLSDDQVTIASGNLTISSNRLEIGVMGEESEQRNDVWRPY</sequence>
<feature type="region of interest" description="Disordered" evidence="1">
    <location>
        <begin position="37"/>
        <end position="69"/>
    </location>
</feature>
<keyword evidence="3" id="KW-1185">Reference proteome</keyword>
<reference evidence="2" key="2">
    <citation type="submission" date="2023-03" db="EMBL/GenBank/DDBJ databases">
        <authorList>
            <person name="Inwood S.N."/>
            <person name="Skelly J.G."/>
            <person name="Guhlin J."/>
            <person name="Harrop T.W.R."/>
            <person name="Goldson S.G."/>
            <person name="Dearden P.K."/>
        </authorList>
    </citation>
    <scope>NUCLEOTIDE SEQUENCE</scope>
    <source>
        <strain evidence="2">Lincoln</strain>
        <tissue evidence="2">Whole body</tissue>
    </source>
</reference>
<comment type="caution">
    <text evidence="2">The sequence shown here is derived from an EMBL/GenBank/DDBJ whole genome shotgun (WGS) entry which is preliminary data.</text>
</comment>
<evidence type="ECO:0000313" key="2">
    <source>
        <dbReference type="EMBL" id="KAK0175507.1"/>
    </source>
</evidence>
<dbReference type="EMBL" id="JAQQBR010000005">
    <property type="protein sequence ID" value="KAK0175507.1"/>
    <property type="molecule type" value="Genomic_DNA"/>
</dbReference>
<evidence type="ECO:0000313" key="3">
    <source>
        <dbReference type="Proteomes" id="UP001168972"/>
    </source>
</evidence>
<evidence type="ECO:0000256" key="1">
    <source>
        <dbReference type="SAM" id="MobiDB-lite"/>
    </source>
</evidence>
<name>A0AA39FTE5_MICHY</name>
<gene>
    <name evidence="2" type="ORF">PV327_009254</name>
</gene>
<reference evidence="2" key="1">
    <citation type="journal article" date="2023" name="bioRxiv">
        <title>Scaffold-level genome assemblies of two parasitoid biocontrol wasps reveal the parthenogenesis mechanism and an associated novel virus.</title>
        <authorList>
            <person name="Inwood S."/>
            <person name="Skelly J."/>
            <person name="Guhlin J."/>
            <person name="Harrop T."/>
            <person name="Goldson S."/>
            <person name="Dearden P."/>
        </authorList>
    </citation>
    <scope>NUCLEOTIDE SEQUENCE</scope>
    <source>
        <strain evidence="2">Lincoln</strain>
        <tissue evidence="2">Whole body</tissue>
    </source>
</reference>
<proteinExistence type="predicted"/>
<accession>A0AA39FTE5</accession>
<protein>
    <submittedName>
        <fullName evidence="2">Uncharacterized protein</fullName>
    </submittedName>
</protein>